<proteinExistence type="predicted"/>
<gene>
    <name evidence="2" type="ORF">ACFSYJ_18960</name>
</gene>
<feature type="domain" description="Anaphase-promoting complex subunit 5" evidence="1">
    <location>
        <begin position="1151"/>
        <end position="1180"/>
    </location>
</feature>
<dbReference type="Proteomes" id="UP001597419">
    <property type="component" value="Unassembled WGS sequence"/>
</dbReference>
<dbReference type="EMBL" id="JBHUKU010000009">
    <property type="protein sequence ID" value="MFD2460693.1"/>
    <property type="molecule type" value="Genomic_DNA"/>
</dbReference>
<dbReference type="Gene3D" id="1.25.40.10">
    <property type="entry name" value="Tetratricopeptide repeat domain"/>
    <property type="match status" value="4"/>
</dbReference>
<reference evidence="3" key="1">
    <citation type="journal article" date="2019" name="Int. J. Syst. Evol. Microbiol.">
        <title>The Global Catalogue of Microorganisms (GCM) 10K type strain sequencing project: providing services to taxonomists for standard genome sequencing and annotation.</title>
        <authorList>
            <consortium name="The Broad Institute Genomics Platform"/>
            <consortium name="The Broad Institute Genome Sequencing Center for Infectious Disease"/>
            <person name="Wu L."/>
            <person name="Ma J."/>
        </authorList>
    </citation>
    <scope>NUCLEOTIDE SEQUENCE [LARGE SCALE GENOMIC DNA]</scope>
    <source>
        <strain evidence="3">CGMCC 4.7643</strain>
    </source>
</reference>
<dbReference type="RefSeq" id="WP_345394105.1">
    <property type="nucleotide sequence ID" value="NZ_BAABHG010000006.1"/>
</dbReference>
<dbReference type="InterPro" id="IPR009003">
    <property type="entry name" value="Peptidase_S1_PA"/>
</dbReference>
<dbReference type="InterPro" id="IPR027417">
    <property type="entry name" value="P-loop_NTPase"/>
</dbReference>
<dbReference type="InterPro" id="IPR011990">
    <property type="entry name" value="TPR-like_helical_dom_sf"/>
</dbReference>
<dbReference type="SUPFAM" id="SSF50494">
    <property type="entry name" value="Trypsin-like serine proteases"/>
    <property type="match status" value="1"/>
</dbReference>
<dbReference type="PANTHER" id="PTHR19959:SF119">
    <property type="entry name" value="FUNGAL LIPASE-LIKE DOMAIN-CONTAINING PROTEIN"/>
    <property type="match status" value="1"/>
</dbReference>
<sequence length="1341" mass="143037">MEWARVVAVTGPGGPGSGYVVAPRLVLTSAHVVRAPGEPVTVFRPGRAGQFAGRVRWCGTPGGRDDAALVEVDDAAWTPPPGVVAFGHTVTHRTGIPCVTWGSPELVQRAGRPAEVAQVSGTFNAGDRMVGDRYVLNLDPHPPEATGPGTSPWGGLSGAAMCCGELVTGVIATDPAGRGHSALEAVPMYVLLRDPAFAALLGSVSSEAIELRELADPQARARTGGAITSPAGLLPARRAVVPFRGREELLGDLRDWAESPGPGLWLLHGPGGQGKTRLVHEFAARLGRTTLWLDSAASDLGVLADTVVPLLVVVDYAETRVEQVNALLDVVTRRRSPTPVKIIALARTAGSWWQRLASGNDLAGDLVDVAPVRELPVLDATASGQEDMYRAAVDAFAAALTPAPNFGGVDWTSAAAECSPPATSADETVLSVQMTALSDLLDAASPDATTSPRGPEDRLLDHERRYWENTARAHGLLPGLSLATLTDAITAAALIGPPRHEDADKFLSLIPGLADQPLDRRDTVRAWLADLYPSDGETAFAYLQPDRLAERLVGRLILDRSRLLDSLAPGLRAAEAADLLTVCVRAAAHRVFADAVATWLTAFCLRHAETLAVPAIGVATRVEAPAPLVTALDRLAGDPGAKLSWLSRLDAALPGQSHVLADLKVYLGQRIVTRRRESQESDGDRARLAAALTDLANRLSVVGRGEEGLTAITEAVRIQRKLAEERPGDHLPGLARSLLALSNRQAEAGNPEAGFASITESVEIRRRLSQRPGALLSDLAAGLTTLSNRQADIGQPEQALESVAEAVRIRRKLAEQQPGTHLPSLSVSLHNLANRQAALGQLEEALTTSTEAIDIQRELATTGPDAHLPGLAASLTMLSNHQADLGHSEDALASVAEAVRTRRKLAAERPVAYLPDLGRSLNNLANRQAALGQWEEALASATEAVHIQRELANAKPDVSLPDLARYLTTLSTSQSDLGRREEALEAVAEAVRIRRKLARERPDVHLPGLSLSLNNLANRQADLGQREEALVTATEAVHIRRRLAGQRPDTHLPDLSLSLHNLANRQAKLGHHDDALASATEAVHIWRKLAGQRPDAHLPNLALSLGGLANRQANLGHHEEALATITEVVRIQRELAGQRPDTHLPGLAAYLHNLSGCQADVGRWEDALGSISEAVQIRQELVAQRPVPYLPDLAGSLARLANRHAALGDHDEAVSAAAEAVRIQRDLAANRADLLLPDLATNLHSLSNHQAALRLYDEALASVSEAVEIRRALAAKHPARYRPGLASSLHNLALSHHDLGQRERALATIAEVMELYRALPGAESDLARALRLQKRWQLPPG</sequence>
<dbReference type="InterPro" id="IPR019734">
    <property type="entry name" value="TPR_rpt"/>
</dbReference>
<protein>
    <submittedName>
        <fullName evidence="2">Tetratricopeptide repeat protein</fullName>
    </submittedName>
</protein>
<organism evidence="2 3">
    <name type="scientific">Amycolatopsis samaneae</name>
    <dbReference type="NCBI Taxonomy" id="664691"/>
    <lineage>
        <taxon>Bacteria</taxon>
        <taxon>Bacillati</taxon>
        <taxon>Actinomycetota</taxon>
        <taxon>Actinomycetes</taxon>
        <taxon>Pseudonocardiales</taxon>
        <taxon>Pseudonocardiaceae</taxon>
        <taxon>Amycolatopsis</taxon>
    </lineage>
</organism>
<feature type="domain" description="Anaphase-promoting complex subunit 5" evidence="1">
    <location>
        <begin position="1105"/>
        <end position="1134"/>
    </location>
</feature>
<evidence type="ECO:0000259" key="1">
    <source>
        <dbReference type="Pfam" id="PF12862"/>
    </source>
</evidence>
<feature type="domain" description="Anaphase-promoting complex subunit 5" evidence="1">
    <location>
        <begin position="969"/>
        <end position="1003"/>
    </location>
</feature>
<dbReference type="Pfam" id="PF12862">
    <property type="entry name" value="ANAPC5"/>
    <property type="match status" value="6"/>
</dbReference>
<dbReference type="Pfam" id="PF13374">
    <property type="entry name" value="TPR_10"/>
    <property type="match status" value="5"/>
</dbReference>
<comment type="caution">
    <text evidence="2">The sequence shown here is derived from an EMBL/GenBank/DDBJ whole genome shotgun (WGS) entry which is preliminary data.</text>
</comment>
<dbReference type="SUPFAM" id="SSF48452">
    <property type="entry name" value="TPR-like"/>
    <property type="match status" value="4"/>
</dbReference>
<dbReference type="SMART" id="SM00028">
    <property type="entry name" value="TPR"/>
    <property type="match status" value="10"/>
</dbReference>
<accession>A0ABW5GIP1</accession>
<feature type="domain" description="Anaphase-promoting complex subunit 5" evidence="1">
    <location>
        <begin position="824"/>
        <end position="858"/>
    </location>
</feature>
<feature type="domain" description="Anaphase-promoting complex subunit 5" evidence="1">
    <location>
        <begin position="875"/>
        <end position="904"/>
    </location>
</feature>
<dbReference type="InterPro" id="IPR026000">
    <property type="entry name" value="Apc5_dom"/>
</dbReference>
<dbReference type="PANTHER" id="PTHR19959">
    <property type="entry name" value="KINESIN LIGHT CHAIN"/>
    <property type="match status" value="1"/>
</dbReference>
<name>A0ABW5GIP1_9PSEU</name>
<feature type="domain" description="Anaphase-promoting complex subunit 5" evidence="1">
    <location>
        <begin position="786"/>
        <end position="812"/>
    </location>
</feature>
<dbReference type="SUPFAM" id="SSF52540">
    <property type="entry name" value="P-loop containing nucleoside triphosphate hydrolases"/>
    <property type="match status" value="1"/>
</dbReference>
<keyword evidence="3" id="KW-1185">Reference proteome</keyword>
<evidence type="ECO:0000313" key="2">
    <source>
        <dbReference type="EMBL" id="MFD2460693.1"/>
    </source>
</evidence>
<evidence type="ECO:0000313" key="3">
    <source>
        <dbReference type="Proteomes" id="UP001597419"/>
    </source>
</evidence>